<reference evidence="1 2" key="1">
    <citation type="submission" date="2022-01" db="EMBL/GenBank/DDBJ databases">
        <authorList>
            <person name="Xiong W."/>
            <person name="Schranz E."/>
        </authorList>
    </citation>
    <scope>NUCLEOTIDE SEQUENCE [LARGE SCALE GENOMIC DNA]</scope>
</reference>
<evidence type="ECO:0000313" key="2">
    <source>
        <dbReference type="Proteomes" id="UP001157418"/>
    </source>
</evidence>
<organism evidence="1 2">
    <name type="scientific">Lactuca virosa</name>
    <dbReference type="NCBI Taxonomy" id="75947"/>
    <lineage>
        <taxon>Eukaryota</taxon>
        <taxon>Viridiplantae</taxon>
        <taxon>Streptophyta</taxon>
        <taxon>Embryophyta</taxon>
        <taxon>Tracheophyta</taxon>
        <taxon>Spermatophyta</taxon>
        <taxon>Magnoliopsida</taxon>
        <taxon>eudicotyledons</taxon>
        <taxon>Gunneridae</taxon>
        <taxon>Pentapetalae</taxon>
        <taxon>asterids</taxon>
        <taxon>campanulids</taxon>
        <taxon>Asterales</taxon>
        <taxon>Asteraceae</taxon>
        <taxon>Cichorioideae</taxon>
        <taxon>Cichorieae</taxon>
        <taxon>Lactucinae</taxon>
        <taxon>Lactuca</taxon>
    </lineage>
</organism>
<gene>
    <name evidence="1" type="ORF">LVIROSA_LOCUS20674</name>
</gene>
<name>A0AAU9N7V2_9ASTR</name>
<sequence length="70" mass="8027">MTHHLPQPLPVRLKLLSPTTIKVPSDQTFIHFGTVESPGFILTLSLRKREFAGDQGGVWIDYHHTFKRMT</sequence>
<dbReference type="AlphaFoldDB" id="A0AAU9N7V2"/>
<protein>
    <submittedName>
        <fullName evidence="1">Uncharacterized protein</fullName>
    </submittedName>
</protein>
<keyword evidence="2" id="KW-1185">Reference proteome</keyword>
<accession>A0AAU9N7V2</accession>
<proteinExistence type="predicted"/>
<dbReference type="EMBL" id="CAKMRJ010003334">
    <property type="protein sequence ID" value="CAH1434132.1"/>
    <property type="molecule type" value="Genomic_DNA"/>
</dbReference>
<comment type="caution">
    <text evidence="1">The sequence shown here is derived from an EMBL/GenBank/DDBJ whole genome shotgun (WGS) entry which is preliminary data.</text>
</comment>
<evidence type="ECO:0000313" key="1">
    <source>
        <dbReference type="EMBL" id="CAH1434132.1"/>
    </source>
</evidence>
<dbReference type="Proteomes" id="UP001157418">
    <property type="component" value="Unassembled WGS sequence"/>
</dbReference>